<accession>A0A9N7THT6</accession>
<dbReference type="AlphaFoldDB" id="A0A9N7THT6"/>
<comment type="caution">
    <text evidence="1">The sequence shown here is derived from an EMBL/GenBank/DDBJ whole genome shotgun (WGS) entry which is preliminary data.</text>
</comment>
<name>A0A9N7THT6_PLEPL</name>
<gene>
    <name evidence="1" type="ORF">PLEPLA_LOCUS925</name>
</gene>
<dbReference type="Proteomes" id="UP001153269">
    <property type="component" value="Unassembled WGS sequence"/>
</dbReference>
<evidence type="ECO:0000313" key="1">
    <source>
        <dbReference type="EMBL" id="CAB1413225.1"/>
    </source>
</evidence>
<protein>
    <submittedName>
        <fullName evidence="1">Uncharacterized protein</fullName>
    </submittedName>
</protein>
<organism evidence="1 2">
    <name type="scientific">Pleuronectes platessa</name>
    <name type="common">European plaice</name>
    <dbReference type="NCBI Taxonomy" id="8262"/>
    <lineage>
        <taxon>Eukaryota</taxon>
        <taxon>Metazoa</taxon>
        <taxon>Chordata</taxon>
        <taxon>Craniata</taxon>
        <taxon>Vertebrata</taxon>
        <taxon>Euteleostomi</taxon>
        <taxon>Actinopterygii</taxon>
        <taxon>Neopterygii</taxon>
        <taxon>Teleostei</taxon>
        <taxon>Neoteleostei</taxon>
        <taxon>Acanthomorphata</taxon>
        <taxon>Carangaria</taxon>
        <taxon>Pleuronectiformes</taxon>
        <taxon>Pleuronectoidei</taxon>
        <taxon>Pleuronectidae</taxon>
        <taxon>Pleuronectes</taxon>
    </lineage>
</organism>
<sequence>MTLLSFIFTSRPSRLEWREEEKVKDGERGGEGELEERKEKCLGLQIRYKGETLILGWGINEASAGYDSGVSGRGRGWFLATADKAHLHSILIIPSIKIWSAQHSGARLYVYDGSSFAIALDLRDLSASPHSAAPACTCLPSQ</sequence>
<evidence type="ECO:0000313" key="2">
    <source>
        <dbReference type="Proteomes" id="UP001153269"/>
    </source>
</evidence>
<reference evidence="1" key="1">
    <citation type="submission" date="2020-03" db="EMBL/GenBank/DDBJ databases">
        <authorList>
            <person name="Weist P."/>
        </authorList>
    </citation>
    <scope>NUCLEOTIDE SEQUENCE</scope>
</reference>
<proteinExistence type="predicted"/>
<dbReference type="EMBL" id="CADEAL010000045">
    <property type="protein sequence ID" value="CAB1413225.1"/>
    <property type="molecule type" value="Genomic_DNA"/>
</dbReference>
<keyword evidence="2" id="KW-1185">Reference proteome</keyword>